<gene>
    <name evidence="3" type="ORF">BRAA05T22459Z</name>
    <name evidence="2" type="ORF">BRAPAZ1V2_A05P42620.2</name>
</gene>
<dbReference type="InterPro" id="IPR026960">
    <property type="entry name" value="RVT-Znf"/>
</dbReference>
<dbReference type="EMBL" id="LS974621">
    <property type="protein sequence ID" value="CAG7877741.1"/>
    <property type="molecule type" value="Genomic_DNA"/>
</dbReference>
<sequence>MIHKEYILQDWSKCVLFKHATPKYSFHIWTAMLDRLSTCDRMLKWNPAIDPVCVLCKEEVETKNHMFFSCAYTSQVWQKLMRGLLCVRYTEVGEILLS</sequence>
<organism evidence="3">
    <name type="scientific">Brassica campestris</name>
    <name type="common">Field mustard</name>
    <dbReference type="NCBI Taxonomy" id="3711"/>
    <lineage>
        <taxon>Eukaryota</taxon>
        <taxon>Viridiplantae</taxon>
        <taxon>Streptophyta</taxon>
        <taxon>Embryophyta</taxon>
        <taxon>Tracheophyta</taxon>
        <taxon>Spermatophyta</taxon>
        <taxon>Magnoliopsida</taxon>
        <taxon>eudicotyledons</taxon>
        <taxon>Gunneridae</taxon>
        <taxon>Pentapetalae</taxon>
        <taxon>rosids</taxon>
        <taxon>malvids</taxon>
        <taxon>Brassicales</taxon>
        <taxon>Brassicaceae</taxon>
        <taxon>Brassiceae</taxon>
        <taxon>Brassica</taxon>
    </lineage>
</organism>
<name>A0A3P5Z9Q7_BRACM</name>
<reference evidence="3" key="1">
    <citation type="submission" date="2018-11" db="EMBL/GenBank/DDBJ databases">
        <authorList>
            <consortium name="Genoscope - CEA"/>
            <person name="William W."/>
        </authorList>
    </citation>
    <scope>NUCLEOTIDE SEQUENCE</scope>
</reference>
<dbReference type="Pfam" id="PF13966">
    <property type="entry name" value="zf-RVT"/>
    <property type="match status" value="1"/>
</dbReference>
<accession>A0A3P5Z9Q7</accession>
<dbReference type="AlphaFoldDB" id="A0A3P5Z9Q7"/>
<dbReference type="Gramene" id="A05p42620.2_BraZ1">
    <property type="protein sequence ID" value="A05p42620.2_BraZ1.CDS.1"/>
    <property type="gene ID" value="A05g42620.2_BraZ1"/>
</dbReference>
<evidence type="ECO:0000313" key="3">
    <source>
        <dbReference type="EMBL" id="VDC72745.1"/>
    </source>
</evidence>
<dbReference type="Proteomes" id="UP000694005">
    <property type="component" value="Chromosome A05"/>
</dbReference>
<protein>
    <recommendedName>
        <fullName evidence="1">Reverse transcriptase zinc-binding domain-containing protein</fullName>
    </recommendedName>
</protein>
<feature type="domain" description="Reverse transcriptase zinc-binding" evidence="1">
    <location>
        <begin position="3"/>
        <end position="77"/>
    </location>
</feature>
<dbReference type="EMBL" id="LR031570">
    <property type="protein sequence ID" value="VDC72745.1"/>
    <property type="molecule type" value="Genomic_DNA"/>
</dbReference>
<proteinExistence type="predicted"/>
<evidence type="ECO:0000259" key="1">
    <source>
        <dbReference type="Pfam" id="PF13966"/>
    </source>
</evidence>
<evidence type="ECO:0000313" key="2">
    <source>
        <dbReference type="EMBL" id="CAG7877741.1"/>
    </source>
</evidence>